<dbReference type="Proteomes" id="UP000182229">
    <property type="component" value="Unassembled WGS sequence"/>
</dbReference>
<evidence type="ECO:0000259" key="1">
    <source>
        <dbReference type="Pfam" id="PF01593"/>
    </source>
</evidence>
<dbReference type="GO" id="GO:0005829">
    <property type="term" value="C:cytosol"/>
    <property type="evidence" value="ECO:0007669"/>
    <property type="project" value="TreeGrafter"/>
</dbReference>
<keyword evidence="3" id="KW-1185">Reference proteome</keyword>
<dbReference type="STRING" id="83449.BON30_30110"/>
<dbReference type="InterPro" id="IPR002937">
    <property type="entry name" value="Amino_oxidase"/>
</dbReference>
<dbReference type="GO" id="GO:0050660">
    <property type="term" value="F:flavin adenine dinucleotide binding"/>
    <property type="evidence" value="ECO:0007669"/>
    <property type="project" value="TreeGrafter"/>
</dbReference>
<sequence>MSAPTVVIGAGPAGLSAAHALVRAGERVVVLEAEARVGGLSGSFDFAGFQVDYGPHRLHQAASPEVLELYRLALGGALRVRARRGLVHVGDKRLPYPLSLLGIARGLGLAEVARHGVSAVMARLRPPEGQHFGAEAARRLGRHAARVLYEPAARKVWGLEPEALDEALGRARVQKGGPLEVLRAALGRGGASAGRRYFYPEAGVGALAEGLAEHIRRAGGEVRCGAAAEGLVLERGRVRAVVVAGREVPARAVVATVPLPRLCGWVGRPEAAEGLDYRALTLLYLLLATERGSERDVHYFADGRLPANRLFEPRNFSGQGPPGRTVVGFDLPCAVGDELWSASPEELTRRVRPALERTGLGGVEVIDSRVRRVAAAYPLYRRGFAVSRARALEALSQVEGLYPLGRSALFLHDNVHHACATGLALGGLLSEGASSRDWRERQKPFLETRIED</sequence>
<dbReference type="GO" id="GO:0016491">
    <property type="term" value="F:oxidoreductase activity"/>
    <property type="evidence" value="ECO:0007669"/>
    <property type="project" value="InterPro"/>
</dbReference>
<evidence type="ECO:0000313" key="2">
    <source>
        <dbReference type="EMBL" id="OJH36763.1"/>
    </source>
</evidence>
<accession>A0A1L9B3K1</accession>
<protein>
    <recommendedName>
        <fullName evidence="1">Amine oxidase domain-containing protein</fullName>
    </recommendedName>
</protein>
<reference evidence="2 3" key="2">
    <citation type="submission" date="2016-12" db="EMBL/GenBank/DDBJ databases">
        <title>Draft Genome Sequence of Cystobacter ferrugineus Strain Cbfe23.</title>
        <authorList>
            <person name="Akbar S."/>
            <person name="Dowd S.E."/>
            <person name="Stevens D.C."/>
        </authorList>
    </citation>
    <scope>NUCLEOTIDE SEQUENCE [LARGE SCALE GENOMIC DNA]</scope>
    <source>
        <strain evidence="2 3">Cbfe23</strain>
    </source>
</reference>
<dbReference type="SUPFAM" id="SSF51905">
    <property type="entry name" value="FAD/NAD(P)-binding domain"/>
    <property type="match status" value="1"/>
</dbReference>
<dbReference type="EMBL" id="MPIN01000009">
    <property type="protein sequence ID" value="OJH36763.1"/>
    <property type="molecule type" value="Genomic_DNA"/>
</dbReference>
<dbReference type="Gene3D" id="3.50.50.60">
    <property type="entry name" value="FAD/NAD(P)-binding domain"/>
    <property type="match status" value="1"/>
</dbReference>
<reference evidence="3" key="1">
    <citation type="submission" date="2016-11" db="EMBL/GenBank/DDBJ databases">
        <authorList>
            <person name="Shukria A."/>
            <person name="Stevens D.C."/>
        </authorList>
    </citation>
    <scope>NUCLEOTIDE SEQUENCE [LARGE SCALE GENOMIC DNA]</scope>
    <source>
        <strain evidence="3">Cbfe23</strain>
    </source>
</reference>
<feature type="domain" description="Amine oxidase" evidence="1">
    <location>
        <begin position="13"/>
        <end position="364"/>
    </location>
</feature>
<name>A0A1L9B3K1_9BACT</name>
<dbReference type="RefSeq" id="WP_071901920.1">
    <property type="nucleotide sequence ID" value="NZ_MPIN01000009.1"/>
</dbReference>
<dbReference type="GO" id="GO:0008767">
    <property type="term" value="F:UDP-galactopyranose mutase activity"/>
    <property type="evidence" value="ECO:0007669"/>
    <property type="project" value="TreeGrafter"/>
</dbReference>
<dbReference type="PRINTS" id="PR00419">
    <property type="entry name" value="ADXRDTASE"/>
</dbReference>
<proteinExistence type="predicted"/>
<comment type="caution">
    <text evidence="2">The sequence shown here is derived from an EMBL/GenBank/DDBJ whole genome shotgun (WGS) entry which is preliminary data.</text>
</comment>
<dbReference type="InterPro" id="IPR036188">
    <property type="entry name" value="FAD/NAD-bd_sf"/>
</dbReference>
<dbReference type="PANTHER" id="PTHR21197:SF0">
    <property type="entry name" value="UDP-GALACTOPYRANOSE MUTASE"/>
    <property type="match status" value="1"/>
</dbReference>
<dbReference type="PANTHER" id="PTHR21197">
    <property type="entry name" value="UDP-GALACTOPYRANOSE MUTASE"/>
    <property type="match status" value="1"/>
</dbReference>
<evidence type="ECO:0000313" key="3">
    <source>
        <dbReference type="Proteomes" id="UP000182229"/>
    </source>
</evidence>
<dbReference type="Pfam" id="PF01593">
    <property type="entry name" value="Amino_oxidase"/>
    <property type="match status" value="1"/>
</dbReference>
<dbReference type="AlphaFoldDB" id="A0A1L9B3K1"/>
<organism evidence="2 3">
    <name type="scientific">Cystobacter ferrugineus</name>
    <dbReference type="NCBI Taxonomy" id="83449"/>
    <lineage>
        <taxon>Bacteria</taxon>
        <taxon>Pseudomonadati</taxon>
        <taxon>Myxococcota</taxon>
        <taxon>Myxococcia</taxon>
        <taxon>Myxococcales</taxon>
        <taxon>Cystobacterineae</taxon>
        <taxon>Archangiaceae</taxon>
        <taxon>Cystobacter</taxon>
    </lineage>
</organism>
<gene>
    <name evidence="2" type="ORF">BON30_30110</name>
</gene>